<dbReference type="AlphaFoldDB" id="A0A7Z1GMV7"/>
<organism evidence="1 2">
    <name type="scientific">Pseudomonas poae</name>
    <dbReference type="NCBI Taxonomy" id="200451"/>
    <lineage>
        <taxon>Bacteria</taxon>
        <taxon>Pseudomonadati</taxon>
        <taxon>Pseudomonadota</taxon>
        <taxon>Gammaproteobacteria</taxon>
        <taxon>Pseudomonadales</taxon>
        <taxon>Pseudomonadaceae</taxon>
        <taxon>Pseudomonas</taxon>
    </lineage>
</organism>
<accession>A0A7Z1GMV7</accession>
<sequence>MTTRTGVLKKSPLSLVLASVRFAPWPLLGKRIDEIQNDLRDILPFIHHLEVETPDGTPQGAAFTNEAWMLISFDKTYGVQITKDQVLVFSPNYIDYKDFESKVDRVLTTLLSHMKFMHVQNMGVRFIDHIKPKEDEKSSDYISKKFLAPSIKNYETIGGRFFSEYSCGAHRIRVSVLNSPGAMPLPQDAIPVLAIFYGIENPLKLERLKPEEFLIDMDAVSIFPDSEKKSKDEIKLELNKLHSVANNFFRHDEVFSDHAFKVWKGES</sequence>
<dbReference type="EMBL" id="PDJN01000003">
    <property type="protein sequence ID" value="PFG60250.1"/>
    <property type="molecule type" value="Genomic_DNA"/>
</dbReference>
<comment type="caution">
    <text evidence="1">The sequence shown here is derived from an EMBL/GenBank/DDBJ whole genome shotgun (WGS) entry which is preliminary data.</text>
</comment>
<reference evidence="1 2" key="2">
    <citation type="submission" date="2017-10" db="EMBL/GenBank/DDBJ databases">
        <title>Bacterial endophytes that colonize and modify switchgrass growth.</title>
        <authorList>
            <person name="Debolt S."/>
        </authorList>
    </citation>
    <scope>NUCLEOTIDE SEQUENCE [LARGE SCALE GENOMIC DNA]</scope>
    <source>
        <strain evidence="1 2">A2-S9</strain>
    </source>
</reference>
<proteinExistence type="predicted"/>
<dbReference type="InterPro" id="IPR026349">
    <property type="entry name" value="CHP04255"/>
</dbReference>
<name>A0A7Z1GMV7_9PSED</name>
<reference evidence="1 2" key="1">
    <citation type="submission" date="2017-09" db="EMBL/GenBank/DDBJ databases">
        <authorList>
            <person name="DeBolt S."/>
            <person name="Huntemann M."/>
            <person name="Clum A."/>
            <person name="Pillay M."/>
            <person name="Palaniappan K."/>
            <person name="Varghese N."/>
            <person name="Mikhailova N."/>
            <person name="Stamatis D."/>
            <person name="Reddy T."/>
            <person name="Daum C."/>
            <person name="Shapiro N."/>
            <person name="Ivanova N."/>
            <person name="Kyrpides N."/>
            <person name="Woyke T."/>
        </authorList>
    </citation>
    <scope>NUCLEOTIDE SEQUENCE [LARGE SCALE GENOMIC DNA]</scope>
    <source>
        <strain evidence="1 2">A2-S9</strain>
    </source>
</reference>
<protein>
    <submittedName>
        <fullName evidence="1">Uncharacterized protein (TIGR04255 family)</fullName>
    </submittedName>
</protein>
<evidence type="ECO:0000313" key="1">
    <source>
        <dbReference type="EMBL" id="PFG60250.1"/>
    </source>
</evidence>
<dbReference type="NCBIfam" id="TIGR04255">
    <property type="entry name" value="sporadTIGR04255"/>
    <property type="match status" value="1"/>
</dbReference>
<dbReference type="Proteomes" id="UP000221580">
    <property type="component" value="Unassembled WGS sequence"/>
</dbReference>
<dbReference type="RefSeq" id="WP_098480581.1">
    <property type="nucleotide sequence ID" value="NZ_PDJN01000003.1"/>
</dbReference>
<evidence type="ECO:0000313" key="2">
    <source>
        <dbReference type="Proteomes" id="UP000221580"/>
    </source>
</evidence>
<gene>
    <name evidence="1" type="ORF">DM05_4956</name>
</gene>